<proteinExistence type="predicted"/>
<comment type="caution">
    <text evidence="2">The sequence shown here is derived from an EMBL/GenBank/DDBJ whole genome shotgun (WGS) entry which is preliminary data.</text>
</comment>
<dbReference type="EMBL" id="LAZR01002187">
    <property type="protein sequence ID" value="KKN33328.1"/>
    <property type="molecule type" value="Genomic_DNA"/>
</dbReference>
<protein>
    <submittedName>
        <fullName evidence="2">Uncharacterized protein</fullName>
    </submittedName>
</protein>
<feature type="transmembrane region" description="Helical" evidence="1">
    <location>
        <begin position="70"/>
        <end position="87"/>
    </location>
</feature>
<gene>
    <name evidence="2" type="ORF">LCGC14_0804710</name>
</gene>
<dbReference type="AlphaFoldDB" id="A0A0F9SVT6"/>
<feature type="transmembrane region" description="Helical" evidence="1">
    <location>
        <begin position="12"/>
        <end position="33"/>
    </location>
</feature>
<evidence type="ECO:0000256" key="1">
    <source>
        <dbReference type="SAM" id="Phobius"/>
    </source>
</evidence>
<organism evidence="2">
    <name type="scientific">marine sediment metagenome</name>
    <dbReference type="NCBI Taxonomy" id="412755"/>
    <lineage>
        <taxon>unclassified sequences</taxon>
        <taxon>metagenomes</taxon>
        <taxon>ecological metagenomes</taxon>
    </lineage>
</organism>
<keyword evidence="1" id="KW-1133">Transmembrane helix</keyword>
<evidence type="ECO:0000313" key="2">
    <source>
        <dbReference type="EMBL" id="KKN33328.1"/>
    </source>
</evidence>
<reference evidence="2" key="1">
    <citation type="journal article" date="2015" name="Nature">
        <title>Complex archaea that bridge the gap between prokaryotes and eukaryotes.</title>
        <authorList>
            <person name="Spang A."/>
            <person name="Saw J.H."/>
            <person name="Jorgensen S.L."/>
            <person name="Zaremba-Niedzwiedzka K."/>
            <person name="Martijn J."/>
            <person name="Lind A.E."/>
            <person name="van Eijk R."/>
            <person name="Schleper C."/>
            <person name="Guy L."/>
            <person name="Ettema T.J."/>
        </authorList>
    </citation>
    <scope>NUCLEOTIDE SEQUENCE</scope>
</reference>
<keyword evidence="1" id="KW-0472">Membrane</keyword>
<name>A0A0F9SVT6_9ZZZZ</name>
<keyword evidence="1" id="KW-0812">Transmembrane</keyword>
<sequence length="99" mass="11261">METEQLKILTKLIAVICAGIGVIVLLMMITDIIEFAEYIEYLESDSYSRAIILPLIDIPKTYRTLFTNKAVIWIPLFIMSIIILKIGKKNNHKNESSSS</sequence>
<accession>A0A0F9SVT6</accession>